<dbReference type="EMBL" id="BAABDH010000038">
    <property type="protein sequence ID" value="GAA3936940.1"/>
    <property type="molecule type" value="Genomic_DNA"/>
</dbReference>
<evidence type="ECO:0000256" key="1">
    <source>
        <dbReference type="SAM" id="SignalP"/>
    </source>
</evidence>
<accession>A0ABP7N4P2</accession>
<comment type="caution">
    <text evidence="2">The sequence shown here is derived from an EMBL/GenBank/DDBJ whole genome shotgun (WGS) entry which is preliminary data.</text>
</comment>
<dbReference type="Proteomes" id="UP001499909">
    <property type="component" value="Unassembled WGS sequence"/>
</dbReference>
<gene>
    <name evidence="2" type="ORF">GCM10022406_21410</name>
</gene>
<organism evidence="2 3">
    <name type="scientific">Hymenobacter algoricola</name>
    <dbReference type="NCBI Taxonomy" id="486267"/>
    <lineage>
        <taxon>Bacteria</taxon>
        <taxon>Pseudomonadati</taxon>
        <taxon>Bacteroidota</taxon>
        <taxon>Cytophagia</taxon>
        <taxon>Cytophagales</taxon>
        <taxon>Hymenobacteraceae</taxon>
        <taxon>Hymenobacter</taxon>
    </lineage>
</organism>
<evidence type="ECO:0000313" key="2">
    <source>
        <dbReference type="EMBL" id="GAA3936940.1"/>
    </source>
</evidence>
<protein>
    <recommendedName>
        <fullName evidence="4">Macroglobulin domain-containing protein</fullName>
    </recommendedName>
</protein>
<name>A0ABP7N4P2_9BACT</name>
<reference evidence="3" key="1">
    <citation type="journal article" date="2019" name="Int. J. Syst. Evol. Microbiol.">
        <title>The Global Catalogue of Microorganisms (GCM) 10K type strain sequencing project: providing services to taxonomists for standard genome sequencing and annotation.</title>
        <authorList>
            <consortium name="The Broad Institute Genomics Platform"/>
            <consortium name="The Broad Institute Genome Sequencing Center for Infectious Disease"/>
            <person name="Wu L."/>
            <person name="Ma J."/>
        </authorList>
    </citation>
    <scope>NUCLEOTIDE SEQUENCE [LARGE SCALE GENOMIC DNA]</scope>
    <source>
        <strain evidence="3">JCM 17214</strain>
    </source>
</reference>
<feature type="chain" id="PRO_5045558885" description="Macroglobulin domain-containing protein" evidence="1">
    <location>
        <begin position="22"/>
        <end position="293"/>
    </location>
</feature>
<proteinExistence type="predicted"/>
<feature type="signal peptide" evidence="1">
    <location>
        <begin position="1"/>
        <end position="21"/>
    </location>
</feature>
<sequence>MRRLAYLLTLLWILAAGAAQAALPPLLVLDVARFRNDDLAVKGGVLEIYATVPGQALTYKRRAPKTYQAAATLTLEVIGADGAAVYQETITLKPPVLSDTSISLKNPVSFQKRVLVPDGRYTLRGQVRDQYRAGRVTVVDLPLVVNWETKKPVFSDLVLLARPAAKSLEQSAFIRNNFSLTRAPAGLYARGADRLFFYAELYNLGVEQAVKLVYKVRPVAGPKDVLTASATATGAAGRGTPVLGDLDLSKLPAGEYTLTVEARDAKNKVLSSQITRLRRNPANYAPAGAALPR</sequence>
<keyword evidence="1" id="KW-0732">Signal</keyword>
<evidence type="ECO:0008006" key="4">
    <source>
        <dbReference type="Google" id="ProtNLM"/>
    </source>
</evidence>
<keyword evidence="3" id="KW-1185">Reference proteome</keyword>
<dbReference type="RefSeq" id="WP_345113323.1">
    <property type="nucleotide sequence ID" value="NZ_BAABDH010000038.1"/>
</dbReference>
<evidence type="ECO:0000313" key="3">
    <source>
        <dbReference type="Proteomes" id="UP001499909"/>
    </source>
</evidence>